<keyword evidence="1" id="KW-1133">Transmembrane helix</keyword>
<dbReference type="RefSeq" id="WP_259869235.1">
    <property type="nucleotide sequence ID" value="NZ_JAMQJZ010000016.1"/>
</dbReference>
<protein>
    <recommendedName>
        <fullName evidence="2">MucB/RseB N-terminal domain-containing protein</fullName>
    </recommendedName>
</protein>
<dbReference type="Gene3D" id="2.50.20.10">
    <property type="entry name" value="Lipoprotein localisation LolA/LolB/LppX"/>
    <property type="match status" value="1"/>
</dbReference>
<dbReference type="Pfam" id="PF03888">
    <property type="entry name" value="MucB_RseB"/>
    <property type="match status" value="1"/>
</dbReference>
<keyword evidence="1" id="KW-0812">Transmembrane</keyword>
<comment type="caution">
    <text evidence="3">The sequence shown here is derived from an EMBL/GenBank/DDBJ whole genome shotgun (WGS) entry which is preliminary data.</text>
</comment>
<evidence type="ECO:0000313" key="3">
    <source>
        <dbReference type="EMBL" id="MDC3422033.1"/>
    </source>
</evidence>
<dbReference type="InterPro" id="IPR033434">
    <property type="entry name" value="MucB/RseB_N"/>
</dbReference>
<feature type="transmembrane region" description="Helical" evidence="1">
    <location>
        <begin position="45"/>
        <end position="67"/>
    </location>
</feature>
<keyword evidence="1" id="KW-0472">Membrane</keyword>
<sequence>MNELDNLREKMNRTVLKDLKFEEKHKRAVLKSVSRDGRKGIPLRMVNMAVSIALTLAVISGLGYIVGQNVGGMNESKLNNETVVGSNKDPNQIKTDLTEQNPVLANPEQHEEFDGNMTKEEVLLRLINTVDHFDTATGKFEYKQENSEVMQVEYKVSLMEPVGGYSLDDHGTTYYNGERMWELDQTRNYTTLPYSHNNGAPPLTLEEAFTKDNEGHHMTLYRDHPPLGLGSKSLFPYEIASNYTRDLAQWEIENQNEELLGHNVIVLKGNLNTVGAKSFRFWVEKATGILMKYETYDETGEVLEFVHPIELNINIPIDSQDFIPDLEGYQERSKAMETEQDPGDKEIINIAGAKGFDEEGSKKVQQVLEQIQENIPYLYEIKHKDFTLISASLEQYENYKQGALYYMHNDNFKEESTESKMLNIRFYHKDSYVRESGTGFTKQKGKPEAIFEMNDIYWEEYTLPTGNTHFIGEKGNYIYEVVSQDLAVSATKEYLESFVPTNEIETGLLFNTLAVPC</sequence>
<evidence type="ECO:0000259" key="2">
    <source>
        <dbReference type="Pfam" id="PF03888"/>
    </source>
</evidence>
<organism evidence="3 4">
    <name type="scientific">Aquibacillus koreensis</name>
    <dbReference type="NCBI Taxonomy" id="279446"/>
    <lineage>
        <taxon>Bacteria</taxon>
        <taxon>Bacillati</taxon>
        <taxon>Bacillota</taxon>
        <taxon>Bacilli</taxon>
        <taxon>Bacillales</taxon>
        <taxon>Bacillaceae</taxon>
        <taxon>Aquibacillus</taxon>
    </lineage>
</organism>
<dbReference type="Proteomes" id="UP001145072">
    <property type="component" value="Unassembled WGS sequence"/>
</dbReference>
<feature type="domain" description="MucB/RseB N-terminal" evidence="2">
    <location>
        <begin position="279"/>
        <end position="324"/>
    </location>
</feature>
<evidence type="ECO:0000313" key="4">
    <source>
        <dbReference type="Proteomes" id="UP001145072"/>
    </source>
</evidence>
<reference evidence="3" key="1">
    <citation type="submission" date="2022-06" db="EMBL/GenBank/DDBJ databases">
        <title>Aquibacillus sp. a new bacterium isolated from soil saline samples.</title>
        <authorList>
            <person name="Galisteo C."/>
            <person name="De La Haba R."/>
            <person name="Sanchez-Porro C."/>
            <person name="Ventosa A."/>
        </authorList>
    </citation>
    <scope>NUCLEOTIDE SEQUENCE</scope>
    <source>
        <strain evidence="3">JCM 12387</strain>
    </source>
</reference>
<keyword evidence="4" id="KW-1185">Reference proteome</keyword>
<gene>
    <name evidence="3" type="ORF">NC661_16860</name>
</gene>
<dbReference type="AlphaFoldDB" id="A0A9X4AL40"/>
<name>A0A9X4AL40_9BACI</name>
<evidence type="ECO:0000256" key="1">
    <source>
        <dbReference type="SAM" id="Phobius"/>
    </source>
</evidence>
<proteinExistence type="predicted"/>
<dbReference type="EMBL" id="JAMQJZ010000016">
    <property type="protein sequence ID" value="MDC3422033.1"/>
    <property type="molecule type" value="Genomic_DNA"/>
</dbReference>
<accession>A0A9X4AL40</accession>